<protein>
    <recommendedName>
        <fullName evidence="3">SKP1 component dimerisation domain-containing protein</fullName>
    </recommendedName>
</protein>
<dbReference type="Proteomes" id="UP000541444">
    <property type="component" value="Unassembled WGS sequence"/>
</dbReference>
<dbReference type="InterPro" id="IPR016897">
    <property type="entry name" value="SKP1"/>
</dbReference>
<feature type="domain" description="SKP1 component dimerisation" evidence="3">
    <location>
        <begin position="29"/>
        <end position="52"/>
    </location>
</feature>
<feature type="region of interest" description="Disordered" evidence="2">
    <location>
        <begin position="56"/>
        <end position="75"/>
    </location>
</feature>
<dbReference type="SUPFAM" id="SSF81382">
    <property type="entry name" value="Skp1 dimerisation domain-like"/>
    <property type="match status" value="1"/>
</dbReference>
<gene>
    <name evidence="4" type="ORF">GIB67_024945</name>
</gene>
<evidence type="ECO:0000256" key="2">
    <source>
        <dbReference type="SAM" id="MobiDB-lite"/>
    </source>
</evidence>
<reference evidence="4 5" key="1">
    <citation type="journal article" date="2020" name="IScience">
        <title>Genome Sequencing of the Endangered Kingdonia uniflora (Circaeasteraceae, Ranunculales) Reveals Potential Mechanisms of Evolutionary Specialization.</title>
        <authorList>
            <person name="Sun Y."/>
            <person name="Deng T."/>
            <person name="Zhang A."/>
            <person name="Moore M.J."/>
            <person name="Landis J.B."/>
            <person name="Lin N."/>
            <person name="Zhang H."/>
            <person name="Zhang X."/>
            <person name="Huang J."/>
            <person name="Zhang X."/>
            <person name="Sun H."/>
            <person name="Wang H."/>
        </authorList>
    </citation>
    <scope>NUCLEOTIDE SEQUENCE [LARGE SCALE GENOMIC DNA]</scope>
    <source>
        <strain evidence="4">TB1705</strain>
        <tissue evidence="4">Leaf</tissue>
    </source>
</reference>
<dbReference type="EMBL" id="JACGCM010000440">
    <property type="protein sequence ID" value="KAF6172323.1"/>
    <property type="molecule type" value="Genomic_DNA"/>
</dbReference>
<comment type="caution">
    <text evidence="4">The sequence shown here is derived from an EMBL/GenBank/DDBJ whole genome shotgun (WGS) entry which is preliminary data.</text>
</comment>
<evidence type="ECO:0000259" key="3">
    <source>
        <dbReference type="Pfam" id="PF01466"/>
    </source>
</evidence>
<dbReference type="InterPro" id="IPR011333">
    <property type="entry name" value="SKP1/BTB/POZ_sf"/>
</dbReference>
<comment type="pathway">
    <text evidence="1">Protein modification; protein ubiquitination.</text>
</comment>
<dbReference type="Pfam" id="PF01466">
    <property type="entry name" value="Skp1"/>
    <property type="match status" value="1"/>
</dbReference>
<dbReference type="Gene3D" id="3.30.710.10">
    <property type="entry name" value="Potassium Channel Kv1.1, Chain A"/>
    <property type="match status" value="1"/>
</dbReference>
<organism evidence="4 5">
    <name type="scientific">Kingdonia uniflora</name>
    <dbReference type="NCBI Taxonomy" id="39325"/>
    <lineage>
        <taxon>Eukaryota</taxon>
        <taxon>Viridiplantae</taxon>
        <taxon>Streptophyta</taxon>
        <taxon>Embryophyta</taxon>
        <taxon>Tracheophyta</taxon>
        <taxon>Spermatophyta</taxon>
        <taxon>Magnoliopsida</taxon>
        <taxon>Ranunculales</taxon>
        <taxon>Circaeasteraceae</taxon>
        <taxon>Kingdonia</taxon>
    </lineage>
</organism>
<name>A0A7J7NZ23_9MAGN</name>
<evidence type="ECO:0000313" key="4">
    <source>
        <dbReference type="EMBL" id="KAF6172323.1"/>
    </source>
</evidence>
<dbReference type="AlphaFoldDB" id="A0A7J7NZ23"/>
<evidence type="ECO:0000313" key="5">
    <source>
        <dbReference type="Proteomes" id="UP000541444"/>
    </source>
</evidence>
<dbReference type="OrthoDB" id="1901727at2759"/>
<dbReference type="InterPro" id="IPR016072">
    <property type="entry name" value="Skp1_comp_dimer"/>
</dbReference>
<dbReference type="GO" id="GO:0006511">
    <property type="term" value="P:ubiquitin-dependent protein catabolic process"/>
    <property type="evidence" value="ECO:0007669"/>
    <property type="project" value="InterPro"/>
</dbReference>
<keyword evidence="5" id="KW-1185">Reference proteome</keyword>
<dbReference type="PANTHER" id="PTHR11165">
    <property type="entry name" value="SKP1"/>
    <property type="match status" value="1"/>
</dbReference>
<proteinExistence type="predicted"/>
<sequence>MKSWDREFVKTDQITLFEIILAANYMNIKSLLDLTCQAAADMIKYKSPEDLRHHQRFLTRGGSSKERKPVGLSNE</sequence>
<evidence type="ECO:0000256" key="1">
    <source>
        <dbReference type="ARBA" id="ARBA00004906"/>
    </source>
</evidence>
<accession>A0A7J7NZ23</accession>
<dbReference type="InterPro" id="IPR036296">
    <property type="entry name" value="SKP1-like_dim_sf"/>
</dbReference>